<name>A0AAW0DFI1_9AGAR</name>
<evidence type="ECO:0008006" key="3">
    <source>
        <dbReference type="Google" id="ProtNLM"/>
    </source>
</evidence>
<keyword evidence="2" id="KW-1185">Reference proteome</keyword>
<proteinExistence type="predicted"/>
<dbReference type="AlphaFoldDB" id="A0AAW0DFI1"/>
<reference evidence="1 2" key="1">
    <citation type="journal article" date="2024" name="J Genomics">
        <title>Draft genome sequencing and assembly of Favolaschia claudopus CIRM-BRFM 2984 isolated from oak limbs.</title>
        <authorList>
            <person name="Navarro D."/>
            <person name="Drula E."/>
            <person name="Chaduli D."/>
            <person name="Cazenave R."/>
            <person name="Ahrendt S."/>
            <person name="Wang J."/>
            <person name="Lipzen A."/>
            <person name="Daum C."/>
            <person name="Barry K."/>
            <person name="Grigoriev I.V."/>
            <person name="Favel A."/>
            <person name="Rosso M.N."/>
            <person name="Martin F."/>
        </authorList>
    </citation>
    <scope>NUCLEOTIDE SEQUENCE [LARGE SCALE GENOMIC DNA]</scope>
    <source>
        <strain evidence="1 2">CIRM-BRFM 2984</strain>
    </source>
</reference>
<sequence length="165" mass="19178">MKFWDLSHHQQQELRERALRRILRRLTRRNYKPLLPTISSHAGTTLEARSNACVLAEWIGDALMRPYINDLINRNLQHCSPSLRKAIEKIVCENVTFDHVAFCAREHDRCSFSKSGANLVEIFMGAWGREAYHEDAEQWISRTFLPVLNVVEEAAHIMFKEIFGA</sequence>
<accession>A0AAW0DFI1</accession>
<evidence type="ECO:0000313" key="2">
    <source>
        <dbReference type="Proteomes" id="UP001362999"/>
    </source>
</evidence>
<gene>
    <name evidence="1" type="ORF">R3P38DRAFT_3173666</name>
</gene>
<dbReference type="EMBL" id="JAWWNJ010000008">
    <property type="protein sequence ID" value="KAK7050353.1"/>
    <property type="molecule type" value="Genomic_DNA"/>
</dbReference>
<dbReference type="Proteomes" id="UP001362999">
    <property type="component" value="Unassembled WGS sequence"/>
</dbReference>
<organism evidence="1 2">
    <name type="scientific">Favolaschia claudopus</name>
    <dbReference type="NCBI Taxonomy" id="2862362"/>
    <lineage>
        <taxon>Eukaryota</taxon>
        <taxon>Fungi</taxon>
        <taxon>Dikarya</taxon>
        <taxon>Basidiomycota</taxon>
        <taxon>Agaricomycotina</taxon>
        <taxon>Agaricomycetes</taxon>
        <taxon>Agaricomycetidae</taxon>
        <taxon>Agaricales</taxon>
        <taxon>Marasmiineae</taxon>
        <taxon>Mycenaceae</taxon>
        <taxon>Favolaschia</taxon>
    </lineage>
</organism>
<protein>
    <recommendedName>
        <fullName evidence="3">RNase III domain-containing protein</fullName>
    </recommendedName>
</protein>
<comment type="caution">
    <text evidence="1">The sequence shown here is derived from an EMBL/GenBank/DDBJ whole genome shotgun (WGS) entry which is preliminary data.</text>
</comment>
<evidence type="ECO:0000313" key="1">
    <source>
        <dbReference type="EMBL" id="KAK7050353.1"/>
    </source>
</evidence>